<name>A0ABR2H0B5_9EUKA</name>
<protein>
    <submittedName>
        <fullName evidence="2">Uncharacterized protein</fullName>
    </submittedName>
</protein>
<feature type="coiled-coil region" evidence="1">
    <location>
        <begin position="271"/>
        <end position="298"/>
    </location>
</feature>
<dbReference type="EMBL" id="JAPFFF010000051">
    <property type="protein sequence ID" value="KAK8839595.1"/>
    <property type="molecule type" value="Genomic_DNA"/>
</dbReference>
<keyword evidence="3" id="KW-1185">Reference proteome</keyword>
<gene>
    <name evidence="2" type="ORF">M9Y10_031957</name>
</gene>
<evidence type="ECO:0000256" key="1">
    <source>
        <dbReference type="SAM" id="Coils"/>
    </source>
</evidence>
<dbReference type="Proteomes" id="UP001470230">
    <property type="component" value="Unassembled WGS sequence"/>
</dbReference>
<comment type="caution">
    <text evidence="2">The sequence shown here is derived from an EMBL/GenBank/DDBJ whole genome shotgun (WGS) entry which is preliminary data.</text>
</comment>
<evidence type="ECO:0000313" key="3">
    <source>
        <dbReference type="Proteomes" id="UP001470230"/>
    </source>
</evidence>
<accession>A0ABR2H0B5</accession>
<organism evidence="2 3">
    <name type="scientific">Tritrichomonas musculus</name>
    <dbReference type="NCBI Taxonomy" id="1915356"/>
    <lineage>
        <taxon>Eukaryota</taxon>
        <taxon>Metamonada</taxon>
        <taxon>Parabasalia</taxon>
        <taxon>Tritrichomonadida</taxon>
        <taxon>Tritrichomonadidae</taxon>
        <taxon>Tritrichomonas</taxon>
    </lineage>
</organism>
<sequence length="398" mass="46443">MLQSLQANNDEWDAQIQERRLSLVNEDIEAAKKQIASLQRQKKDLTKTCLDLEFRLDELRSNLEELQNLNQNTNQEDEENEADVEGTFFTLLSELESEEAALKGEIQSYKDLQKSLGHDRATLANANKRMQKELDSDKQKLESAQDTLTVSKNVLNQMQLEYDTKSTELENLIQSCSRLQNEEISLNEELMKHSDNVVNELKQIEKERKAEYEEELKREERLKKDLNATQRKMQSQVDNMNKKLIKEQSISSWRSDRSIITNKLRKAKQQIILEQQSLSTAKKRKENLENEIKRLLGEEDPGDATGVRAKQLVRAEIDSLEPQTQFDNDDEKTIEYDYNRDLLSQLELIENSLLIFKSHREETLLSLQNEFQECTQQGYLKLLKSEMNELQSIVSMPK</sequence>
<reference evidence="2 3" key="1">
    <citation type="submission" date="2024-04" db="EMBL/GenBank/DDBJ databases">
        <title>Tritrichomonas musculus Genome.</title>
        <authorList>
            <person name="Alves-Ferreira E."/>
            <person name="Grigg M."/>
            <person name="Lorenzi H."/>
            <person name="Galac M."/>
        </authorList>
    </citation>
    <scope>NUCLEOTIDE SEQUENCE [LARGE SCALE GENOMIC DNA]</scope>
    <source>
        <strain evidence="2 3">EAF2021</strain>
    </source>
</reference>
<proteinExistence type="predicted"/>
<feature type="coiled-coil region" evidence="1">
    <location>
        <begin position="14"/>
        <end position="243"/>
    </location>
</feature>
<evidence type="ECO:0000313" key="2">
    <source>
        <dbReference type="EMBL" id="KAK8839595.1"/>
    </source>
</evidence>
<keyword evidence="1" id="KW-0175">Coiled coil</keyword>